<comment type="similarity">
    <text evidence="2">Belongs to the V-ATPase 116 kDa subunit family.</text>
</comment>
<keyword evidence="5 8" id="KW-1133">Transmembrane helix</keyword>
<comment type="subcellular location">
    <subcellularLocation>
        <location evidence="1">Membrane</location>
        <topology evidence="1">Multi-pass membrane protein</topology>
    </subcellularLocation>
</comment>
<evidence type="ECO:0000256" key="5">
    <source>
        <dbReference type="ARBA" id="ARBA00022989"/>
    </source>
</evidence>
<evidence type="ECO:0000313" key="10">
    <source>
        <dbReference type="Proteomes" id="UP000256388"/>
    </source>
</evidence>
<name>A0A347ZNE2_9CHLR</name>
<reference evidence="9 10" key="1">
    <citation type="submission" date="2018-08" db="EMBL/GenBank/DDBJ databases">
        <title>Genomic Encyclopedia of Type Strains, Phase IV (KMG-IV): sequencing the most valuable type-strain genomes for metagenomic binning, comparative biology and taxonomic classification.</title>
        <authorList>
            <person name="Goeker M."/>
        </authorList>
    </citation>
    <scope>NUCLEOTIDE SEQUENCE [LARGE SCALE GENOMIC DNA]</scope>
    <source>
        <strain evidence="9 10">DSM 23923</strain>
    </source>
</reference>
<dbReference type="GO" id="GO:0033179">
    <property type="term" value="C:proton-transporting V-type ATPase, V0 domain"/>
    <property type="evidence" value="ECO:0007669"/>
    <property type="project" value="InterPro"/>
</dbReference>
<keyword evidence="3" id="KW-0813">Transport</keyword>
<dbReference type="GO" id="GO:0051117">
    <property type="term" value="F:ATPase binding"/>
    <property type="evidence" value="ECO:0007669"/>
    <property type="project" value="TreeGrafter"/>
</dbReference>
<gene>
    <name evidence="9" type="ORF">DFR64_1792</name>
</gene>
<dbReference type="Gene3D" id="3.30.70.2750">
    <property type="match status" value="1"/>
</dbReference>
<dbReference type="Proteomes" id="UP000256388">
    <property type="component" value="Unassembled WGS sequence"/>
</dbReference>
<protein>
    <submittedName>
        <fullName evidence="9">V/A-type H+-transporting ATPase subunit I</fullName>
    </submittedName>
</protein>
<dbReference type="GO" id="GO:0046961">
    <property type="term" value="F:proton-transporting ATPase activity, rotational mechanism"/>
    <property type="evidence" value="ECO:0007669"/>
    <property type="project" value="InterPro"/>
</dbReference>
<evidence type="ECO:0000256" key="4">
    <source>
        <dbReference type="ARBA" id="ARBA00022692"/>
    </source>
</evidence>
<feature type="transmembrane region" description="Helical" evidence="8">
    <location>
        <begin position="540"/>
        <end position="564"/>
    </location>
</feature>
<dbReference type="Gene3D" id="1.20.1460.20">
    <property type="match status" value="1"/>
</dbReference>
<proteinExistence type="inferred from homology"/>
<feature type="transmembrane region" description="Helical" evidence="8">
    <location>
        <begin position="402"/>
        <end position="424"/>
    </location>
</feature>
<feature type="transmembrane region" description="Helical" evidence="8">
    <location>
        <begin position="444"/>
        <end position="469"/>
    </location>
</feature>
<dbReference type="AlphaFoldDB" id="A0A347ZNE2"/>
<evidence type="ECO:0000313" key="9">
    <source>
        <dbReference type="EMBL" id="REG08425.1"/>
    </source>
</evidence>
<dbReference type="GO" id="GO:0016471">
    <property type="term" value="C:vacuolar proton-transporting V-type ATPase complex"/>
    <property type="evidence" value="ECO:0007669"/>
    <property type="project" value="TreeGrafter"/>
</dbReference>
<feature type="transmembrane region" description="Helical" evidence="8">
    <location>
        <begin position="481"/>
        <end position="502"/>
    </location>
</feature>
<dbReference type="RefSeq" id="WP_116225081.1">
    <property type="nucleotide sequence ID" value="NZ_AP018437.1"/>
</dbReference>
<dbReference type="PANTHER" id="PTHR11629">
    <property type="entry name" value="VACUOLAR PROTON ATPASES"/>
    <property type="match status" value="1"/>
</dbReference>
<accession>A0A347ZNE2</accession>
<evidence type="ECO:0000256" key="7">
    <source>
        <dbReference type="ARBA" id="ARBA00023136"/>
    </source>
</evidence>
<keyword evidence="10" id="KW-1185">Reference proteome</keyword>
<feature type="transmembrane region" description="Helical" evidence="8">
    <location>
        <begin position="361"/>
        <end position="390"/>
    </location>
</feature>
<keyword evidence="6" id="KW-0406">Ion transport</keyword>
<dbReference type="Gene3D" id="3.30.70.2170">
    <property type="match status" value="1"/>
</dbReference>
<evidence type="ECO:0000256" key="2">
    <source>
        <dbReference type="ARBA" id="ARBA00009904"/>
    </source>
</evidence>
<dbReference type="GO" id="GO:0007035">
    <property type="term" value="P:vacuolar acidification"/>
    <property type="evidence" value="ECO:0007669"/>
    <property type="project" value="TreeGrafter"/>
</dbReference>
<evidence type="ECO:0000256" key="8">
    <source>
        <dbReference type="SAM" id="Phobius"/>
    </source>
</evidence>
<dbReference type="Pfam" id="PF01496">
    <property type="entry name" value="V_ATPase_I"/>
    <property type="match status" value="2"/>
</dbReference>
<sequence length="645" mass="71804">MILEMDRVQIWGMKKYLEKVIPILHNFGKMQLDDIRNVPDAMVQPFSLTEEMQSEREEVDILIASINGLIELFSTLVKTEAQAPLTKDDDILGIKGKVADVTAQVQYLNNRKKTIQDELISLSKYNEMLNVIAPVMPQSSKKSGNASIRALVHTSQMRAMNMLAQQLKLMTRGKFEMISVRVGESTNAIIGIFPLEMISQVESFMKNEKVTQLILPEEYAYLSTDEAVQHIGKKVELDHQELDEIDARLERIAAQWLPRLRTWQLVCKDRVDEFEAYSKLGETEYTFTIFGWVPAENVEELRGIFASNFNKNVTVNVIDIPKELRETIPVATQNPDMVEPFENFVKMRAVPKYSDVDPGTLVAFFMPLFFGMMVGDVGYGIIMLVISLLVGKKVKAGLICDFLKALKWGALWSILFGVLYGEYFGTLGEVVGLKPIWFSRSDSANFTTLLIMALAVGVGHIVLGLLIGVWNSIVQKSRNHFLERGGTLVALAGLFLLGFSLIQKLPDGYYISGWIILAVGLVAMGVSMGGTGIIMGPIEFVGVIGNILSYLRIAALGLASVFLAKVANDMAGMVGSAIAGVVIALLIHSLNLVMGMLSPTIQSLRLQYVEFFRKFYEGGQSSFSPFKKRINVVFTPSNFKEMSKE</sequence>
<dbReference type="PANTHER" id="PTHR11629:SF63">
    <property type="entry name" value="V-TYPE PROTON ATPASE SUBUNIT A"/>
    <property type="match status" value="1"/>
</dbReference>
<feature type="transmembrane region" description="Helical" evidence="8">
    <location>
        <begin position="508"/>
        <end position="528"/>
    </location>
</feature>
<evidence type="ECO:0000256" key="3">
    <source>
        <dbReference type="ARBA" id="ARBA00022448"/>
    </source>
</evidence>
<dbReference type="InterPro" id="IPR002490">
    <property type="entry name" value="V-ATPase_116kDa_su"/>
</dbReference>
<evidence type="ECO:0000256" key="1">
    <source>
        <dbReference type="ARBA" id="ARBA00004141"/>
    </source>
</evidence>
<keyword evidence="7 8" id="KW-0472">Membrane</keyword>
<organism evidence="9 10">
    <name type="scientific">Pelolinea submarina</name>
    <dbReference type="NCBI Taxonomy" id="913107"/>
    <lineage>
        <taxon>Bacteria</taxon>
        <taxon>Bacillati</taxon>
        <taxon>Chloroflexota</taxon>
        <taxon>Anaerolineae</taxon>
        <taxon>Anaerolineales</taxon>
        <taxon>Anaerolineaceae</taxon>
        <taxon>Pelolinea</taxon>
    </lineage>
</organism>
<comment type="caution">
    <text evidence="9">The sequence shown here is derived from an EMBL/GenBank/DDBJ whole genome shotgun (WGS) entry which is preliminary data.</text>
</comment>
<keyword evidence="4 8" id="KW-0812">Transmembrane</keyword>
<dbReference type="EMBL" id="QUMS01000002">
    <property type="protein sequence ID" value="REG08425.1"/>
    <property type="molecule type" value="Genomic_DNA"/>
</dbReference>
<evidence type="ECO:0000256" key="6">
    <source>
        <dbReference type="ARBA" id="ARBA00023065"/>
    </source>
</evidence>
<feature type="transmembrane region" description="Helical" evidence="8">
    <location>
        <begin position="570"/>
        <end position="597"/>
    </location>
</feature>
<dbReference type="OrthoDB" id="9803814at2"/>